<accession>A0A448XDC0</accession>
<keyword evidence="2" id="KW-0812">Transmembrane</keyword>
<proteinExistence type="predicted"/>
<comment type="caution">
    <text evidence="3">The sequence shown here is derived from an EMBL/GenBank/DDBJ whole genome shotgun (WGS) entry which is preliminary data.</text>
</comment>
<dbReference type="PANTHER" id="PTHR45134">
    <property type="entry name" value="OS08G0543275 PROTEIN"/>
    <property type="match status" value="1"/>
</dbReference>
<dbReference type="PANTHER" id="PTHR45134:SF22">
    <property type="entry name" value="G-PROTEIN COUPLED RECEPTORS FAMILY 1 PROFILE DOMAIN-CONTAINING PROTEIN"/>
    <property type="match status" value="1"/>
</dbReference>
<sequence>MPYNANRPSSSNEIDLPISSSFPFTRNERLRRNVASGDSSKCNYSSNPRHLENGCRLWINGAFYETGQILPTGHGLLHPMLNSTLASMTVCLLRRRFIQPLFQPLAFLFSAASMARLHASCPSDRQQAEQSTYCPIASVRPSDRPTVSPTIPIPDSHVPNGNPTHQLDTRVAVTGSRTHAVLTHPSFIVASVPQRRSARQGHPISPTDSQTGERGPTPGRTSQLSHRSVGLLVCPSVHLSVCMSVGRPVSMSVGLSVCCSIYRSIGLSICLYIGMYVGRSISRFFCRYIYRSVCLLFYLSISRSVRMSVYQYACRLVYLSICLAVYLSVGRSVCLLFYLSINRSVSMSVYRYACRSVYLSVCLTVYLSVGRSVCLLLYLSINRSVCLSVCMSVGLYLGLSVGISIGRSVCMSVVLSIDQSVCLSIGMYVSRSISRFVCRYIYRSVGLSVCLSVCLSIGRSVCLSVGLLVGRSVDHLTQPTGSQTVPDERVMGLVDWMDDVGALIWESFNLCCKRPNVLSPSVPEQLNLSSQFLSDIHFAQESVLARNEGSPVSRSPRSPRYSNPRA</sequence>
<keyword evidence="2" id="KW-1133">Transmembrane helix</keyword>
<evidence type="ECO:0000256" key="1">
    <source>
        <dbReference type="SAM" id="MobiDB-lite"/>
    </source>
</evidence>
<reference evidence="3" key="1">
    <citation type="submission" date="2018-11" db="EMBL/GenBank/DDBJ databases">
        <authorList>
            <consortium name="Pathogen Informatics"/>
        </authorList>
    </citation>
    <scope>NUCLEOTIDE SEQUENCE</scope>
</reference>
<feature type="transmembrane region" description="Helical" evidence="2">
    <location>
        <begin position="253"/>
        <end position="276"/>
    </location>
</feature>
<dbReference type="Proteomes" id="UP000784294">
    <property type="component" value="Unassembled WGS sequence"/>
</dbReference>
<gene>
    <name evidence="3" type="ORF">PXEA_LOCUS27511</name>
</gene>
<evidence type="ECO:0000313" key="4">
    <source>
        <dbReference type="Proteomes" id="UP000784294"/>
    </source>
</evidence>
<feature type="transmembrane region" description="Helical" evidence="2">
    <location>
        <begin position="288"/>
        <end position="305"/>
    </location>
</feature>
<evidence type="ECO:0000256" key="2">
    <source>
        <dbReference type="SAM" id="Phobius"/>
    </source>
</evidence>
<name>A0A448XDC0_9PLAT</name>
<dbReference type="OrthoDB" id="8957827at2759"/>
<evidence type="ECO:0000313" key="3">
    <source>
        <dbReference type="EMBL" id="VEL34071.1"/>
    </source>
</evidence>
<feature type="region of interest" description="Disordered" evidence="1">
    <location>
        <begin position="547"/>
        <end position="566"/>
    </location>
</feature>
<feature type="region of interest" description="Disordered" evidence="1">
    <location>
        <begin position="193"/>
        <end position="224"/>
    </location>
</feature>
<protein>
    <submittedName>
        <fullName evidence="3">Uncharacterized protein</fullName>
    </submittedName>
</protein>
<dbReference type="AlphaFoldDB" id="A0A448XDC0"/>
<keyword evidence="4" id="KW-1185">Reference proteome</keyword>
<feature type="transmembrane region" description="Helical" evidence="2">
    <location>
        <begin position="317"/>
        <end position="340"/>
    </location>
</feature>
<organism evidence="3 4">
    <name type="scientific">Protopolystoma xenopodis</name>
    <dbReference type="NCBI Taxonomy" id="117903"/>
    <lineage>
        <taxon>Eukaryota</taxon>
        <taxon>Metazoa</taxon>
        <taxon>Spiralia</taxon>
        <taxon>Lophotrochozoa</taxon>
        <taxon>Platyhelminthes</taxon>
        <taxon>Monogenea</taxon>
        <taxon>Polyopisthocotylea</taxon>
        <taxon>Polystomatidea</taxon>
        <taxon>Polystomatidae</taxon>
        <taxon>Protopolystoma</taxon>
    </lineage>
</organism>
<feature type="compositionally biased region" description="Low complexity" evidence="1">
    <location>
        <begin position="550"/>
        <end position="566"/>
    </location>
</feature>
<dbReference type="EMBL" id="CAAALY010246936">
    <property type="protein sequence ID" value="VEL34071.1"/>
    <property type="molecule type" value="Genomic_DNA"/>
</dbReference>
<keyword evidence="2" id="KW-0472">Membrane</keyword>